<proteinExistence type="predicted"/>
<gene>
    <name evidence="1" type="ORF">mv_R566</name>
</gene>
<accession>H2EEE8</accession>
<evidence type="ECO:0000313" key="1">
    <source>
        <dbReference type="EMBL" id="AEX62771.1"/>
    </source>
</evidence>
<organism evidence="1">
    <name type="scientific">Moumouvirus sp. 'Monve'</name>
    <dbReference type="NCBI Taxonomy" id="1128131"/>
    <lineage>
        <taxon>Viruses</taxon>
        <taxon>Varidnaviria</taxon>
        <taxon>Bamfordvirae</taxon>
        <taxon>Nucleocytoviricota</taxon>
        <taxon>Megaviricetes</taxon>
        <taxon>Imitervirales</taxon>
        <taxon>Mimiviridae</taxon>
        <taxon>Megamimivirinae</taxon>
        <taxon>Moumouvirus</taxon>
    </lineage>
</organism>
<protein>
    <submittedName>
        <fullName evidence="1">Uncharacterized protein</fullName>
    </submittedName>
</protein>
<dbReference type="EMBL" id="JN885998">
    <property type="protein sequence ID" value="AEX62771.1"/>
    <property type="molecule type" value="Genomic_DNA"/>
</dbReference>
<sequence>MKIKIEFNITIIDII</sequence>
<name>H2EEE8_9VIRU</name>
<reference evidence="1" key="1">
    <citation type="submission" date="2011-10" db="EMBL/GenBank/DDBJ databases">
        <title>Provirophages and transpovirons: unique mobilome of giant viruses.</title>
        <authorList>
            <person name="Desnues C."/>
            <person name="LaScola B."/>
            <person name="Yutin N."/>
            <person name="Fournous G."/>
            <person name="Koonin E."/>
            <person name="Raoult D."/>
        </authorList>
    </citation>
    <scope>NUCLEOTIDE SEQUENCE</scope>
    <source>
        <strain evidence="1">Mv13-mv</strain>
    </source>
</reference>